<dbReference type="PANTHER" id="PTHR30561:SF7">
    <property type="entry name" value="GUANIDINIUM EFFLUX SYSTEM SUBUNIT GDNC-RELATED"/>
    <property type="match status" value="1"/>
</dbReference>
<keyword evidence="5 7" id="KW-0472">Membrane</keyword>
<dbReference type="Gene3D" id="1.10.3730.20">
    <property type="match status" value="1"/>
</dbReference>
<dbReference type="InterPro" id="IPR037185">
    <property type="entry name" value="EmrE-like"/>
</dbReference>
<evidence type="ECO:0000313" key="9">
    <source>
        <dbReference type="Proteomes" id="UP001595880"/>
    </source>
</evidence>
<gene>
    <name evidence="8" type="ORF">ACFOZ1_11600</name>
</gene>
<keyword evidence="3 6" id="KW-0812">Transmembrane</keyword>
<evidence type="ECO:0000256" key="7">
    <source>
        <dbReference type="SAM" id="Phobius"/>
    </source>
</evidence>
<protein>
    <submittedName>
        <fullName evidence="8">DMT family transporter</fullName>
    </submittedName>
</protein>
<keyword evidence="9" id="KW-1185">Reference proteome</keyword>
<feature type="transmembrane region" description="Helical" evidence="7">
    <location>
        <begin position="28"/>
        <end position="46"/>
    </location>
</feature>
<dbReference type="InterPro" id="IPR045324">
    <property type="entry name" value="Small_multidrug_res"/>
</dbReference>
<reference evidence="9" key="1">
    <citation type="journal article" date="2019" name="Int. J. Syst. Evol. Microbiol.">
        <title>The Global Catalogue of Microorganisms (GCM) 10K type strain sequencing project: providing services to taxonomists for standard genome sequencing and annotation.</title>
        <authorList>
            <consortium name="The Broad Institute Genomics Platform"/>
            <consortium name="The Broad Institute Genome Sequencing Center for Infectious Disease"/>
            <person name="Wu L."/>
            <person name="Ma J."/>
        </authorList>
    </citation>
    <scope>NUCLEOTIDE SEQUENCE [LARGE SCALE GENOMIC DNA]</scope>
    <source>
        <strain evidence="9">KACC 14058</strain>
    </source>
</reference>
<dbReference type="SUPFAM" id="SSF103481">
    <property type="entry name" value="Multidrug resistance efflux transporter EmrE"/>
    <property type="match status" value="1"/>
</dbReference>
<evidence type="ECO:0000256" key="4">
    <source>
        <dbReference type="ARBA" id="ARBA00022989"/>
    </source>
</evidence>
<sequence>MNRNWIYVILAGIVEILWAMGLKYSTNWISWFGTIALIAFSFYLLIEATKKLPVATVYAIFTGIGTAGTAVVEIIIFNEPFHLVKIGFILLLLVGVIGLKLVTNERVDKEGAN</sequence>
<dbReference type="InterPro" id="IPR000390">
    <property type="entry name" value="Small_drug/metabolite_transptr"/>
</dbReference>
<dbReference type="PANTHER" id="PTHR30561">
    <property type="entry name" value="SMR FAMILY PROTON-DEPENDENT DRUG EFFLUX TRANSPORTER SUGE"/>
    <property type="match status" value="1"/>
</dbReference>
<comment type="subcellular location">
    <subcellularLocation>
        <location evidence="1 6">Cell membrane</location>
        <topology evidence="1 6">Multi-pass membrane protein</topology>
    </subcellularLocation>
</comment>
<keyword evidence="4 7" id="KW-1133">Transmembrane helix</keyword>
<dbReference type="Proteomes" id="UP001595880">
    <property type="component" value="Unassembled WGS sequence"/>
</dbReference>
<comment type="similarity">
    <text evidence="6">Belongs to the drug/metabolite transporter (DMT) superfamily. Small multidrug resistance (SMR) (TC 2.A.7.1) family.</text>
</comment>
<dbReference type="EMBL" id="JBHSDV010000003">
    <property type="protein sequence ID" value="MFC4388444.1"/>
    <property type="molecule type" value="Genomic_DNA"/>
</dbReference>
<feature type="transmembrane region" description="Helical" evidence="7">
    <location>
        <begin position="83"/>
        <end position="102"/>
    </location>
</feature>
<evidence type="ECO:0000256" key="5">
    <source>
        <dbReference type="ARBA" id="ARBA00023136"/>
    </source>
</evidence>
<name>A0ABV8VXM3_9BACI</name>
<evidence type="ECO:0000256" key="1">
    <source>
        <dbReference type="ARBA" id="ARBA00004651"/>
    </source>
</evidence>
<proteinExistence type="inferred from homology"/>
<accession>A0ABV8VXM3</accession>
<organism evidence="8 9">
    <name type="scientific">Gracilibacillus marinus</name>
    <dbReference type="NCBI Taxonomy" id="630535"/>
    <lineage>
        <taxon>Bacteria</taxon>
        <taxon>Bacillati</taxon>
        <taxon>Bacillota</taxon>
        <taxon>Bacilli</taxon>
        <taxon>Bacillales</taxon>
        <taxon>Bacillaceae</taxon>
        <taxon>Gracilibacillus</taxon>
    </lineage>
</organism>
<dbReference type="RefSeq" id="WP_390199457.1">
    <property type="nucleotide sequence ID" value="NZ_JBHSDV010000003.1"/>
</dbReference>
<comment type="caution">
    <text evidence="8">The sequence shown here is derived from an EMBL/GenBank/DDBJ whole genome shotgun (WGS) entry which is preliminary data.</text>
</comment>
<feature type="transmembrane region" description="Helical" evidence="7">
    <location>
        <begin position="58"/>
        <end position="77"/>
    </location>
</feature>
<evidence type="ECO:0000256" key="2">
    <source>
        <dbReference type="ARBA" id="ARBA00022475"/>
    </source>
</evidence>
<evidence type="ECO:0000256" key="3">
    <source>
        <dbReference type="ARBA" id="ARBA00022692"/>
    </source>
</evidence>
<evidence type="ECO:0000256" key="6">
    <source>
        <dbReference type="RuleBase" id="RU003942"/>
    </source>
</evidence>
<keyword evidence="2" id="KW-1003">Cell membrane</keyword>
<feature type="transmembrane region" description="Helical" evidence="7">
    <location>
        <begin position="5"/>
        <end position="22"/>
    </location>
</feature>
<evidence type="ECO:0000313" key="8">
    <source>
        <dbReference type="EMBL" id="MFC4388444.1"/>
    </source>
</evidence>
<dbReference type="Pfam" id="PF00893">
    <property type="entry name" value="Multi_Drug_Res"/>
    <property type="match status" value="1"/>
</dbReference>